<name>A0A9D2AZL4_9GAMM</name>
<dbReference type="AlphaFoldDB" id="A0A9D2AZL4"/>
<evidence type="ECO:0000313" key="3">
    <source>
        <dbReference type="Proteomes" id="UP000886829"/>
    </source>
</evidence>
<feature type="chain" id="PRO_5039130684" evidence="1">
    <location>
        <begin position="28"/>
        <end position="217"/>
    </location>
</feature>
<organism evidence="2 3">
    <name type="scientific">Candidatus Anaerobiospirillum pullistercoris</name>
    <dbReference type="NCBI Taxonomy" id="2838452"/>
    <lineage>
        <taxon>Bacteria</taxon>
        <taxon>Pseudomonadati</taxon>
        <taxon>Pseudomonadota</taxon>
        <taxon>Gammaproteobacteria</taxon>
        <taxon>Aeromonadales</taxon>
        <taxon>Succinivibrionaceae</taxon>
        <taxon>Anaerobiospirillum</taxon>
    </lineage>
</organism>
<dbReference type="InterPro" id="IPR008869">
    <property type="entry name" value="MlaC/ttg2D"/>
</dbReference>
<dbReference type="PIRSF" id="PIRSF004649">
    <property type="entry name" value="MlaC"/>
    <property type="match status" value="1"/>
</dbReference>
<dbReference type="PANTHER" id="PTHR36573:SF1">
    <property type="entry name" value="INTERMEMBRANE PHOSPHOLIPID TRANSPORT SYSTEM BINDING PROTEIN MLAC"/>
    <property type="match status" value="1"/>
</dbReference>
<sequence>MQKFLKTVVLSCVAAVFSLGMSLSVQAATVDMTDPYKMVTAVADTTFSKIKANKDKMSDVNFRKDLIRTDLMPYVDTRYAGFKVMGTNLKKATAAERDAFCDAFAEYIVASFADALALYNNQDLIAPEYQKVPADATQVNAKFLIREPGKQDLELIFKLRKNSKTGEWRAFDMVAEGISMLSAKENELSPLIRERGINNVIDLINKHNQSGSTEPIK</sequence>
<dbReference type="PANTHER" id="PTHR36573">
    <property type="entry name" value="INTERMEMBRANE PHOSPHOLIPID TRANSPORT SYSTEM BINDING PROTEIN MLAC"/>
    <property type="match status" value="1"/>
</dbReference>
<dbReference type="Pfam" id="PF05494">
    <property type="entry name" value="MlaC"/>
    <property type="match status" value="1"/>
</dbReference>
<feature type="signal peptide" evidence="1">
    <location>
        <begin position="1"/>
        <end position="27"/>
    </location>
</feature>
<gene>
    <name evidence="2" type="ORF">H9850_01145</name>
</gene>
<evidence type="ECO:0000256" key="1">
    <source>
        <dbReference type="SAM" id="SignalP"/>
    </source>
</evidence>
<protein>
    <submittedName>
        <fullName evidence="2">ABC transporter substrate-binding protein</fullName>
    </submittedName>
</protein>
<dbReference type="Gene3D" id="3.10.450.710">
    <property type="entry name" value="Tgt2/MlaC"/>
    <property type="match status" value="1"/>
</dbReference>
<reference evidence="2" key="1">
    <citation type="journal article" date="2021" name="PeerJ">
        <title>Extensive microbial diversity within the chicken gut microbiome revealed by metagenomics and culture.</title>
        <authorList>
            <person name="Gilroy R."/>
            <person name="Ravi A."/>
            <person name="Getino M."/>
            <person name="Pursley I."/>
            <person name="Horton D.L."/>
            <person name="Alikhan N.F."/>
            <person name="Baker D."/>
            <person name="Gharbi K."/>
            <person name="Hall N."/>
            <person name="Watson M."/>
            <person name="Adriaenssens E.M."/>
            <person name="Foster-Nyarko E."/>
            <person name="Jarju S."/>
            <person name="Secka A."/>
            <person name="Antonio M."/>
            <person name="Oren A."/>
            <person name="Chaudhuri R.R."/>
            <person name="La Ragione R."/>
            <person name="Hildebrand F."/>
            <person name="Pallen M.J."/>
        </authorList>
    </citation>
    <scope>NUCLEOTIDE SEQUENCE</scope>
    <source>
        <strain evidence="2">USASDec5-558</strain>
    </source>
</reference>
<dbReference type="Proteomes" id="UP000886829">
    <property type="component" value="Unassembled WGS sequence"/>
</dbReference>
<evidence type="ECO:0000313" key="2">
    <source>
        <dbReference type="EMBL" id="HIX56062.1"/>
    </source>
</evidence>
<accession>A0A9D2AZL4</accession>
<comment type="caution">
    <text evidence="2">The sequence shown here is derived from an EMBL/GenBank/DDBJ whole genome shotgun (WGS) entry which is preliminary data.</text>
</comment>
<dbReference type="InterPro" id="IPR042245">
    <property type="entry name" value="Tgt2/MlaC_sf"/>
</dbReference>
<dbReference type="EMBL" id="DXEV01000024">
    <property type="protein sequence ID" value="HIX56062.1"/>
    <property type="molecule type" value="Genomic_DNA"/>
</dbReference>
<keyword evidence="1" id="KW-0732">Signal</keyword>
<reference evidence="2" key="2">
    <citation type="submission" date="2021-04" db="EMBL/GenBank/DDBJ databases">
        <authorList>
            <person name="Gilroy R."/>
        </authorList>
    </citation>
    <scope>NUCLEOTIDE SEQUENCE</scope>
    <source>
        <strain evidence="2">USASDec5-558</strain>
    </source>
</reference>
<proteinExistence type="predicted"/>